<organism evidence="8 9">
    <name type="scientific">Conidiobolus coronatus (strain ATCC 28846 / CBS 209.66 / NRRL 28638)</name>
    <name type="common">Delacroixia coronata</name>
    <dbReference type="NCBI Taxonomy" id="796925"/>
    <lineage>
        <taxon>Eukaryota</taxon>
        <taxon>Fungi</taxon>
        <taxon>Fungi incertae sedis</taxon>
        <taxon>Zoopagomycota</taxon>
        <taxon>Entomophthoromycotina</taxon>
        <taxon>Entomophthoromycetes</taxon>
        <taxon>Entomophthorales</taxon>
        <taxon>Ancylistaceae</taxon>
        <taxon>Conidiobolus</taxon>
    </lineage>
</organism>
<dbReference type="Gene3D" id="1.25.40.10">
    <property type="entry name" value="Tetratricopeptide repeat domain"/>
    <property type="match status" value="1"/>
</dbReference>
<evidence type="ECO:0000256" key="2">
    <source>
        <dbReference type="ARBA" id="ARBA00008051"/>
    </source>
</evidence>
<evidence type="ECO:0000313" key="9">
    <source>
        <dbReference type="Proteomes" id="UP000070444"/>
    </source>
</evidence>
<dbReference type="InterPro" id="IPR011990">
    <property type="entry name" value="TPR-like_helical_dom_sf"/>
</dbReference>
<dbReference type="Pfam" id="PF13174">
    <property type="entry name" value="TPR_6"/>
    <property type="match status" value="1"/>
</dbReference>
<dbReference type="PANTHER" id="PTHR15175">
    <property type="entry name" value="NEUTROPHIL CYTOSOLIC FACTOR 2, NEUTROPHIL NADPH OXIDASE FACTOR 2"/>
    <property type="match status" value="1"/>
</dbReference>
<dbReference type="FunFam" id="1.25.40.10:FF:000017">
    <property type="entry name" value="NADPH oxidase regulator NoxR"/>
    <property type="match status" value="1"/>
</dbReference>
<evidence type="ECO:0000256" key="5">
    <source>
        <dbReference type="ARBA" id="ARBA00022737"/>
    </source>
</evidence>
<dbReference type="PANTHER" id="PTHR15175:SF0">
    <property type="entry name" value="SH3 DOMAIN-CONTAINING PROTEIN C23A1.17"/>
    <property type="match status" value="1"/>
</dbReference>
<evidence type="ECO:0000256" key="3">
    <source>
        <dbReference type="ARBA" id="ARBA00022443"/>
    </source>
</evidence>
<dbReference type="EMBL" id="KQ964553">
    <property type="protein sequence ID" value="KXN68974.1"/>
    <property type="molecule type" value="Genomic_DNA"/>
</dbReference>
<evidence type="ECO:0000313" key="8">
    <source>
        <dbReference type="EMBL" id="KXN68974.1"/>
    </source>
</evidence>
<dbReference type="GO" id="GO:0005737">
    <property type="term" value="C:cytoplasm"/>
    <property type="evidence" value="ECO:0007669"/>
    <property type="project" value="UniProtKB-SubCell"/>
</dbReference>
<evidence type="ECO:0000256" key="1">
    <source>
        <dbReference type="ARBA" id="ARBA00004496"/>
    </source>
</evidence>
<protein>
    <submittedName>
        <fullName evidence="8">NADPH oxidase regulator NoxR</fullName>
    </submittedName>
</protein>
<comment type="similarity">
    <text evidence="2">Belongs to the NCF2/NOXA1 family.</text>
</comment>
<evidence type="ECO:0000256" key="7">
    <source>
        <dbReference type="PROSITE-ProRule" id="PRU00339"/>
    </source>
</evidence>
<gene>
    <name evidence="8" type="ORF">CONCODRAFT_21477</name>
</gene>
<accession>A0A137P269</accession>
<sequence length="206" mass="23072">MAYKAGLEQWSLAVKAYEEQNYEEALNIFTDMGGGSKIQYNIGNIYSLLGDNDLAIASFTASIQLDNYFAIGYFARGISNFEIGDLESAFEDFNNALLYLRGNLFIDYFQLGMDFKLYSCEVLYNRAICYFKMNQPAEAMNDLLAAFNDKNEDKHALIAHALEVAGKGCDLFAVPTGTIFRPCESMVRNTKKIDYLGQAKLIAANN</sequence>
<keyword evidence="6 7" id="KW-0802">TPR repeat</keyword>
<reference evidence="8 9" key="1">
    <citation type="journal article" date="2015" name="Genome Biol. Evol.">
        <title>Phylogenomic analyses indicate that early fungi evolved digesting cell walls of algal ancestors of land plants.</title>
        <authorList>
            <person name="Chang Y."/>
            <person name="Wang S."/>
            <person name="Sekimoto S."/>
            <person name="Aerts A.L."/>
            <person name="Choi C."/>
            <person name="Clum A."/>
            <person name="LaButti K.M."/>
            <person name="Lindquist E.A."/>
            <person name="Yee Ngan C."/>
            <person name="Ohm R.A."/>
            <person name="Salamov A.A."/>
            <person name="Grigoriev I.V."/>
            <person name="Spatafora J.W."/>
            <person name="Berbee M.L."/>
        </authorList>
    </citation>
    <scope>NUCLEOTIDE SEQUENCE [LARGE SCALE GENOMIC DNA]</scope>
    <source>
        <strain evidence="8 9">NRRL 28638</strain>
    </source>
</reference>
<evidence type="ECO:0000256" key="4">
    <source>
        <dbReference type="ARBA" id="ARBA00022490"/>
    </source>
</evidence>
<dbReference type="OMA" id="ATHCRLG"/>
<comment type="subcellular location">
    <subcellularLocation>
        <location evidence="1">Cytoplasm</location>
    </subcellularLocation>
</comment>
<dbReference type="PROSITE" id="PS50005">
    <property type="entry name" value="TPR"/>
    <property type="match status" value="1"/>
</dbReference>
<keyword evidence="3" id="KW-0728">SH3 domain</keyword>
<dbReference type="Pfam" id="PF13181">
    <property type="entry name" value="TPR_8"/>
    <property type="match status" value="1"/>
</dbReference>
<dbReference type="Proteomes" id="UP000070444">
    <property type="component" value="Unassembled WGS sequence"/>
</dbReference>
<dbReference type="OrthoDB" id="9450131at2759"/>
<dbReference type="AlphaFoldDB" id="A0A137P269"/>
<dbReference type="InterPro" id="IPR019734">
    <property type="entry name" value="TPR_rpt"/>
</dbReference>
<evidence type="ECO:0000256" key="6">
    <source>
        <dbReference type="ARBA" id="ARBA00022803"/>
    </source>
</evidence>
<keyword evidence="9" id="KW-1185">Reference proteome</keyword>
<dbReference type="SUPFAM" id="SSF48452">
    <property type="entry name" value="TPR-like"/>
    <property type="match status" value="1"/>
</dbReference>
<dbReference type="InterPro" id="IPR051864">
    <property type="entry name" value="NCF2_NOXA1"/>
</dbReference>
<keyword evidence="5" id="KW-0677">Repeat</keyword>
<feature type="repeat" description="TPR" evidence="7">
    <location>
        <begin position="36"/>
        <end position="69"/>
    </location>
</feature>
<proteinExistence type="inferred from homology"/>
<feature type="non-terminal residue" evidence="8">
    <location>
        <position position="206"/>
    </location>
</feature>
<keyword evidence="4" id="KW-0963">Cytoplasm</keyword>
<name>A0A137P269_CONC2</name>
<dbReference type="SMART" id="SM00028">
    <property type="entry name" value="TPR"/>
    <property type="match status" value="3"/>
</dbReference>
<dbReference type="STRING" id="796925.A0A137P269"/>